<organism evidence="2 3">
    <name type="scientific">Solanum tuberosum</name>
    <name type="common">Potato</name>
    <dbReference type="NCBI Taxonomy" id="4113"/>
    <lineage>
        <taxon>Eukaryota</taxon>
        <taxon>Viridiplantae</taxon>
        <taxon>Streptophyta</taxon>
        <taxon>Embryophyta</taxon>
        <taxon>Tracheophyta</taxon>
        <taxon>Spermatophyta</taxon>
        <taxon>Magnoliopsida</taxon>
        <taxon>eudicotyledons</taxon>
        <taxon>Gunneridae</taxon>
        <taxon>Pentapetalae</taxon>
        <taxon>asterids</taxon>
        <taxon>lamiids</taxon>
        <taxon>Solanales</taxon>
        <taxon>Solanaceae</taxon>
        <taxon>Solanoideae</taxon>
        <taxon>Solaneae</taxon>
        <taxon>Solanum</taxon>
    </lineage>
</organism>
<evidence type="ECO:0000313" key="2">
    <source>
        <dbReference type="EnsemblPlants" id="PGSC0003DMT400082503"/>
    </source>
</evidence>
<dbReference type="SUPFAM" id="SSF52540">
    <property type="entry name" value="P-loop containing nucleoside triphosphate hydrolases"/>
    <property type="match status" value="1"/>
</dbReference>
<sequence length="71" mass="8389">MTERVLEIYLRDLLKEPKYLVVVDDLWHREAWESLKRAFPDSKNGSRSIITTRKEDVAEQITKVLSIDFVP</sequence>
<reference evidence="2" key="2">
    <citation type="submission" date="2015-06" db="UniProtKB">
        <authorList>
            <consortium name="EnsemblPlants"/>
        </authorList>
    </citation>
    <scope>IDENTIFICATION</scope>
    <source>
        <strain evidence="2">DM1-3 516 R44</strain>
    </source>
</reference>
<dbReference type="eggNOG" id="KOG4658">
    <property type="taxonomic scope" value="Eukaryota"/>
</dbReference>
<dbReference type="EnsemblPlants" id="PGSC0003DMT400082503">
    <property type="protein sequence ID" value="PGSC0003DMT400082503"/>
    <property type="gene ID" value="PGSC0003DMG400032580"/>
</dbReference>
<accession>M1D628</accession>
<feature type="domain" description="NB-ARC" evidence="1">
    <location>
        <begin position="5"/>
        <end position="63"/>
    </location>
</feature>
<dbReference type="Pfam" id="PF00931">
    <property type="entry name" value="NB-ARC"/>
    <property type="match status" value="1"/>
</dbReference>
<protein>
    <submittedName>
        <fullName evidence="2">EDNR2GH5 protein</fullName>
    </submittedName>
</protein>
<dbReference type="PaxDb" id="4113-PGSC0003DMT400082503"/>
<dbReference type="Proteomes" id="UP000011115">
    <property type="component" value="Unassembled WGS sequence"/>
</dbReference>
<dbReference type="HOGENOM" id="CLU_2744986_0_0_1"/>
<dbReference type="Gramene" id="PGSC0003DMT400082503">
    <property type="protein sequence ID" value="PGSC0003DMT400082503"/>
    <property type="gene ID" value="PGSC0003DMG400032580"/>
</dbReference>
<proteinExistence type="predicted"/>
<dbReference type="InParanoid" id="M1D628"/>
<dbReference type="AlphaFoldDB" id="M1D628"/>
<evidence type="ECO:0000259" key="1">
    <source>
        <dbReference type="Pfam" id="PF00931"/>
    </source>
</evidence>
<dbReference type="GO" id="GO:0043531">
    <property type="term" value="F:ADP binding"/>
    <property type="evidence" value="ECO:0007669"/>
    <property type="project" value="InterPro"/>
</dbReference>
<reference evidence="3" key="1">
    <citation type="journal article" date="2011" name="Nature">
        <title>Genome sequence and analysis of the tuber crop potato.</title>
        <authorList>
            <consortium name="The Potato Genome Sequencing Consortium"/>
        </authorList>
    </citation>
    <scope>NUCLEOTIDE SEQUENCE [LARGE SCALE GENOMIC DNA]</scope>
    <source>
        <strain evidence="3">cv. DM1-3 516 R44</strain>
    </source>
</reference>
<keyword evidence="3" id="KW-1185">Reference proteome</keyword>
<dbReference type="InterPro" id="IPR027417">
    <property type="entry name" value="P-loop_NTPase"/>
</dbReference>
<evidence type="ECO:0000313" key="3">
    <source>
        <dbReference type="Proteomes" id="UP000011115"/>
    </source>
</evidence>
<dbReference type="InterPro" id="IPR002182">
    <property type="entry name" value="NB-ARC"/>
</dbReference>
<name>M1D628_SOLTU</name>
<dbReference type="Gene3D" id="3.40.50.300">
    <property type="entry name" value="P-loop containing nucleotide triphosphate hydrolases"/>
    <property type="match status" value="1"/>
</dbReference>